<evidence type="ECO:0000313" key="2">
    <source>
        <dbReference type="Proteomes" id="UP000515908"/>
    </source>
</evidence>
<dbReference type="VEuPathDB" id="TriTrypDB:ADEAN_000023700"/>
<name>A0A7G2BZY1_9TRYP</name>
<dbReference type="Proteomes" id="UP000515908">
    <property type="component" value="Chromosome 01"/>
</dbReference>
<organism evidence="1 2">
    <name type="scientific">Angomonas deanei</name>
    <dbReference type="NCBI Taxonomy" id="59799"/>
    <lineage>
        <taxon>Eukaryota</taxon>
        <taxon>Discoba</taxon>
        <taxon>Euglenozoa</taxon>
        <taxon>Kinetoplastea</taxon>
        <taxon>Metakinetoplastina</taxon>
        <taxon>Trypanosomatida</taxon>
        <taxon>Trypanosomatidae</taxon>
        <taxon>Strigomonadinae</taxon>
        <taxon>Angomonas</taxon>
    </lineage>
</organism>
<proteinExistence type="predicted"/>
<reference evidence="1 2" key="1">
    <citation type="submission" date="2020-08" db="EMBL/GenBank/DDBJ databases">
        <authorList>
            <person name="Newling K."/>
            <person name="Davey J."/>
            <person name="Forrester S."/>
        </authorList>
    </citation>
    <scope>NUCLEOTIDE SEQUENCE [LARGE SCALE GENOMIC DNA]</scope>
    <source>
        <strain evidence="2">Crithidia deanei Carvalho (ATCC PRA-265)</strain>
    </source>
</reference>
<evidence type="ECO:0000313" key="1">
    <source>
        <dbReference type="EMBL" id="CAD2212825.1"/>
    </source>
</evidence>
<gene>
    <name evidence="1" type="ORF">ADEAN_000023700</name>
</gene>
<dbReference type="EMBL" id="LR877145">
    <property type="protein sequence ID" value="CAD2212825.1"/>
    <property type="molecule type" value="Genomic_DNA"/>
</dbReference>
<protein>
    <submittedName>
        <fullName evidence="1">Uncharacterized protein</fullName>
    </submittedName>
</protein>
<dbReference type="OrthoDB" id="270445at2759"/>
<dbReference type="AlphaFoldDB" id="A0A7G2BZY1"/>
<keyword evidence="2" id="KW-1185">Reference proteome</keyword>
<sequence length="234" mass="25780">MHAQKGVLASKTSMGWAYEALLGYTSRTRSATLLHTAPLPMESYQEKGSSAAITAERLSPNILLSTEEETGTRGVLLAQRPDGVISGVALTDGRLPYSPSTVRGTTRSKRLCKLHQYLTQQRFSLLTETPVVLSDALLLHTNHLVGYKLNTRTATLYAHTLREIASLPLADQHLLRSTSSVVAAPLWEWDSWKEVLGEPAWDLYYGGGEVLEAILAGEISTQHIRQHAREVDFS</sequence>
<accession>A0A7G2BZY1</accession>